<feature type="region of interest" description="Disordered" evidence="1">
    <location>
        <begin position="46"/>
        <end position="67"/>
    </location>
</feature>
<proteinExistence type="predicted"/>
<dbReference type="EnsemblMetazoa" id="ASIC005953-RA">
    <property type="protein sequence ID" value="ASIC005953-PA"/>
    <property type="gene ID" value="ASIC005953"/>
</dbReference>
<evidence type="ECO:0000313" key="2">
    <source>
        <dbReference type="EMBL" id="KFB38576.1"/>
    </source>
</evidence>
<dbReference type="EMBL" id="ATLV01014271">
    <property type="status" value="NOT_ANNOTATED_CDS"/>
    <property type="molecule type" value="Genomic_DNA"/>
</dbReference>
<reference evidence="3" key="2">
    <citation type="submission" date="2020-05" db="UniProtKB">
        <authorList>
            <consortium name="EnsemblMetazoa"/>
        </authorList>
    </citation>
    <scope>IDENTIFICATION</scope>
</reference>
<dbReference type="VEuPathDB" id="VectorBase:ASIC005953"/>
<reference evidence="2 4" key="1">
    <citation type="journal article" date="2014" name="BMC Genomics">
        <title>Genome sequence of Anopheles sinensis provides insight into genetics basis of mosquito competence for malaria parasites.</title>
        <authorList>
            <person name="Zhou D."/>
            <person name="Zhang D."/>
            <person name="Ding G."/>
            <person name="Shi L."/>
            <person name="Hou Q."/>
            <person name="Ye Y."/>
            <person name="Xu Y."/>
            <person name="Zhou H."/>
            <person name="Xiong C."/>
            <person name="Li S."/>
            <person name="Yu J."/>
            <person name="Hong S."/>
            <person name="Yu X."/>
            <person name="Zou P."/>
            <person name="Chen C."/>
            <person name="Chang X."/>
            <person name="Wang W."/>
            <person name="Lv Y."/>
            <person name="Sun Y."/>
            <person name="Ma L."/>
            <person name="Shen B."/>
            <person name="Zhu C."/>
        </authorList>
    </citation>
    <scope>NUCLEOTIDE SEQUENCE [LARGE SCALE GENOMIC DNA]</scope>
</reference>
<dbReference type="Proteomes" id="UP000030765">
    <property type="component" value="Unassembled WGS sequence"/>
</dbReference>
<protein>
    <submittedName>
        <fullName evidence="2 3">Uncharacterized protein</fullName>
    </submittedName>
</protein>
<organism evidence="2">
    <name type="scientific">Anopheles sinensis</name>
    <name type="common">Mosquito</name>
    <dbReference type="NCBI Taxonomy" id="74873"/>
    <lineage>
        <taxon>Eukaryota</taxon>
        <taxon>Metazoa</taxon>
        <taxon>Ecdysozoa</taxon>
        <taxon>Arthropoda</taxon>
        <taxon>Hexapoda</taxon>
        <taxon>Insecta</taxon>
        <taxon>Pterygota</taxon>
        <taxon>Neoptera</taxon>
        <taxon>Endopterygota</taxon>
        <taxon>Diptera</taxon>
        <taxon>Nematocera</taxon>
        <taxon>Culicoidea</taxon>
        <taxon>Culicidae</taxon>
        <taxon>Anophelinae</taxon>
        <taxon>Anopheles</taxon>
    </lineage>
</organism>
<evidence type="ECO:0000313" key="4">
    <source>
        <dbReference type="Proteomes" id="UP000030765"/>
    </source>
</evidence>
<feature type="compositionally biased region" description="Basic residues" evidence="1">
    <location>
        <begin position="46"/>
        <end position="66"/>
    </location>
</feature>
<dbReference type="AlphaFoldDB" id="A0A084VKT2"/>
<evidence type="ECO:0000256" key="1">
    <source>
        <dbReference type="SAM" id="MobiDB-lite"/>
    </source>
</evidence>
<gene>
    <name evidence="2" type="ORF">ZHAS_00005953</name>
</gene>
<name>A0A084VKT2_ANOSI</name>
<dbReference type="EMBL" id="KE524952">
    <property type="protein sequence ID" value="KFB38576.1"/>
    <property type="molecule type" value="Genomic_DNA"/>
</dbReference>
<accession>A0A084VKT2</accession>
<sequence>MTTTKTPRRRDGVRFCDVANVSRPGIGTPLFLLASRKMMVMHLARKHTEKGRQGRRKGGRVHRTRRGQSVVDYCRPKVPTFLKPGERMLQSAGLINATLISRAMSDARFADN</sequence>
<evidence type="ECO:0000313" key="3">
    <source>
        <dbReference type="EnsemblMetazoa" id="ASIC005953-PA"/>
    </source>
</evidence>
<keyword evidence="4" id="KW-1185">Reference proteome</keyword>